<evidence type="ECO:0000256" key="1">
    <source>
        <dbReference type="SAM" id="Phobius"/>
    </source>
</evidence>
<evidence type="ECO:0000313" key="2">
    <source>
        <dbReference type="EMBL" id="KAK7387184.1"/>
    </source>
</evidence>
<proteinExistence type="predicted"/>
<sequence>MIAYDIYSMLNSYYYLVANILCLISLVMCPHCICRSLSLLLAIKDNVIEELIKRIKGANLGRSLTKETKKSLSERLEHLISQAKGEGHGSSTYGIASKGYINSTSLKHISDDLHM</sequence>
<dbReference type="EMBL" id="JAYMYS010000007">
    <property type="protein sequence ID" value="KAK7387184.1"/>
    <property type="molecule type" value="Genomic_DNA"/>
</dbReference>
<keyword evidence="1" id="KW-1133">Transmembrane helix</keyword>
<gene>
    <name evidence="2" type="ORF">VNO78_27758</name>
</gene>
<feature type="transmembrane region" description="Helical" evidence="1">
    <location>
        <begin position="12"/>
        <end position="34"/>
    </location>
</feature>
<reference evidence="2 3" key="1">
    <citation type="submission" date="2024-01" db="EMBL/GenBank/DDBJ databases">
        <title>The genomes of 5 underutilized Papilionoideae crops provide insights into root nodulation and disease resistanc.</title>
        <authorList>
            <person name="Jiang F."/>
        </authorList>
    </citation>
    <scope>NUCLEOTIDE SEQUENCE [LARGE SCALE GENOMIC DNA]</scope>
    <source>
        <strain evidence="2">DUOXIRENSHENG_FW03</strain>
        <tissue evidence="2">Leaves</tissue>
    </source>
</reference>
<keyword evidence="3" id="KW-1185">Reference proteome</keyword>
<evidence type="ECO:0000313" key="3">
    <source>
        <dbReference type="Proteomes" id="UP001386955"/>
    </source>
</evidence>
<name>A0AAN9S0U8_PSOTE</name>
<dbReference type="Proteomes" id="UP001386955">
    <property type="component" value="Unassembled WGS sequence"/>
</dbReference>
<accession>A0AAN9S0U8</accession>
<organism evidence="2 3">
    <name type="scientific">Psophocarpus tetragonolobus</name>
    <name type="common">Winged bean</name>
    <name type="synonym">Dolichos tetragonolobus</name>
    <dbReference type="NCBI Taxonomy" id="3891"/>
    <lineage>
        <taxon>Eukaryota</taxon>
        <taxon>Viridiplantae</taxon>
        <taxon>Streptophyta</taxon>
        <taxon>Embryophyta</taxon>
        <taxon>Tracheophyta</taxon>
        <taxon>Spermatophyta</taxon>
        <taxon>Magnoliopsida</taxon>
        <taxon>eudicotyledons</taxon>
        <taxon>Gunneridae</taxon>
        <taxon>Pentapetalae</taxon>
        <taxon>rosids</taxon>
        <taxon>fabids</taxon>
        <taxon>Fabales</taxon>
        <taxon>Fabaceae</taxon>
        <taxon>Papilionoideae</taxon>
        <taxon>50 kb inversion clade</taxon>
        <taxon>NPAAA clade</taxon>
        <taxon>indigoferoid/millettioid clade</taxon>
        <taxon>Phaseoleae</taxon>
        <taxon>Psophocarpus</taxon>
    </lineage>
</organism>
<comment type="caution">
    <text evidence="2">The sequence shown here is derived from an EMBL/GenBank/DDBJ whole genome shotgun (WGS) entry which is preliminary data.</text>
</comment>
<dbReference type="AlphaFoldDB" id="A0AAN9S0U8"/>
<keyword evidence="1" id="KW-0812">Transmembrane</keyword>
<keyword evidence="1" id="KW-0472">Membrane</keyword>
<protein>
    <submittedName>
        <fullName evidence="2">Uncharacterized protein</fullName>
    </submittedName>
</protein>